<dbReference type="PANTHER" id="PTHR30041">
    <property type="entry name" value="ARSENATE REDUCTASE"/>
    <property type="match status" value="1"/>
</dbReference>
<evidence type="ECO:0000313" key="4">
    <source>
        <dbReference type="EMBL" id="TVU69724.1"/>
    </source>
</evidence>
<dbReference type="AlphaFoldDB" id="A0A558HKR6"/>
<dbReference type="RefSeq" id="WP_024952882.1">
    <property type="nucleotide sequence ID" value="NZ_CAWOWR010000127.1"/>
</dbReference>
<dbReference type="InterPro" id="IPR036249">
    <property type="entry name" value="Thioredoxin-like_sf"/>
</dbReference>
<reference evidence="4 5" key="1">
    <citation type="submission" date="2019-07" db="EMBL/GenBank/DDBJ databases">
        <title>Diversity of Bacteria from Kongsfjorden, Arctic.</title>
        <authorList>
            <person name="Yu Y."/>
        </authorList>
    </citation>
    <scope>NUCLEOTIDE SEQUENCE [LARGE SCALE GENOMIC DNA]</scope>
    <source>
        <strain evidence="4 5">SM1923</strain>
    </source>
</reference>
<dbReference type="InterPro" id="IPR006660">
    <property type="entry name" value="Arsenate_reductase-like"/>
</dbReference>
<evidence type="ECO:0000256" key="3">
    <source>
        <dbReference type="PROSITE-ProRule" id="PRU01282"/>
    </source>
</evidence>
<evidence type="ECO:0000256" key="1">
    <source>
        <dbReference type="ARBA" id="ARBA00007198"/>
    </source>
</evidence>
<dbReference type="SUPFAM" id="SSF52833">
    <property type="entry name" value="Thioredoxin-like"/>
    <property type="match status" value="1"/>
</dbReference>
<dbReference type="Pfam" id="PF03960">
    <property type="entry name" value="ArsC"/>
    <property type="match status" value="1"/>
</dbReference>
<dbReference type="Proteomes" id="UP000319941">
    <property type="component" value="Unassembled WGS sequence"/>
</dbReference>
<dbReference type="EMBL" id="VNFH01000007">
    <property type="protein sequence ID" value="TVU69724.1"/>
    <property type="molecule type" value="Genomic_DNA"/>
</dbReference>
<dbReference type="GO" id="GO:0008794">
    <property type="term" value="F:arsenate reductase (glutaredoxin) activity"/>
    <property type="evidence" value="ECO:0007669"/>
    <property type="project" value="InterPro"/>
</dbReference>
<accession>A0A558HKR6</accession>
<gene>
    <name evidence="4" type="ORF">FQP86_11540</name>
</gene>
<sequence>MPILKLYHNPRCSKSREALALLESRLGSEGFEIIRYLDNPLDREQLAALATRLEGGARALTRENESEWKALTLTDASDAQRLDAISATPKLMQRPILDTGRRAMIGRPPEDVLALLDDA</sequence>
<dbReference type="Gene3D" id="3.40.30.10">
    <property type="entry name" value="Glutaredoxin"/>
    <property type="match status" value="1"/>
</dbReference>
<protein>
    <submittedName>
        <fullName evidence="4">Arsenate reductase family protein</fullName>
    </submittedName>
</protein>
<proteinExistence type="inferred from homology"/>
<keyword evidence="2" id="KW-0560">Oxidoreductase</keyword>
<dbReference type="PANTHER" id="PTHR30041:SF4">
    <property type="entry name" value="ARSENATE REDUCTASE"/>
    <property type="match status" value="1"/>
</dbReference>
<evidence type="ECO:0000313" key="5">
    <source>
        <dbReference type="Proteomes" id="UP000319941"/>
    </source>
</evidence>
<dbReference type="OrthoDB" id="9790554at2"/>
<name>A0A558HKR6_9GAMM</name>
<comment type="caution">
    <text evidence="4">The sequence shown here is derived from an EMBL/GenBank/DDBJ whole genome shotgun (WGS) entry which is preliminary data.</text>
</comment>
<dbReference type="STRING" id="553385.GCA_000591415_03057"/>
<organism evidence="4 5">
    <name type="scientific">Cobetia crustatorum</name>
    <dbReference type="NCBI Taxonomy" id="553385"/>
    <lineage>
        <taxon>Bacteria</taxon>
        <taxon>Pseudomonadati</taxon>
        <taxon>Pseudomonadota</taxon>
        <taxon>Gammaproteobacteria</taxon>
        <taxon>Oceanospirillales</taxon>
        <taxon>Halomonadaceae</taxon>
        <taxon>Cobetia</taxon>
    </lineage>
</organism>
<dbReference type="InterPro" id="IPR006659">
    <property type="entry name" value="Arsenate_reductase"/>
</dbReference>
<dbReference type="CDD" id="cd03034">
    <property type="entry name" value="ArsC_ArsC"/>
    <property type="match status" value="1"/>
</dbReference>
<keyword evidence="5" id="KW-1185">Reference proteome</keyword>
<evidence type="ECO:0000256" key="2">
    <source>
        <dbReference type="ARBA" id="ARBA00023002"/>
    </source>
</evidence>
<comment type="similarity">
    <text evidence="1 3">Belongs to the ArsC family.</text>
</comment>
<dbReference type="PROSITE" id="PS51353">
    <property type="entry name" value="ARSC"/>
    <property type="match status" value="1"/>
</dbReference>